<dbReference type="Pfam" id="PF00545">
    <property type="entry name" value="Ribonuclease"/>
    <property type="match status" value="1"/>
</dbReference>
<keyword evidence="1" id="KW-0540">Nuclease</keyword>
<keyword evidence="5" id="KW-1185">Reference proteome</keyword>
<keyword evidence="2" id="KW-0378">Hydrolase</keyword>
<feature type="compositionally biased region" description="Basic and acidic residues" evidence="3">
    <location>
        <begin position="1"/>
        <end position="18"/>
    </location>
</feature>
<dbReference type="Gene3D" id="3.10.450.30">
    <property type="entry name" value="Microbial ribonucleases"/>
    <property type="match status" value="1"/>
</dbReference>
<proteinExistence type="predicted"/>
<dbReference type="OrthoDB" id="5099826at2759"/>
<reference evidence="4" key="1">
    <citation type="submission" date="2022-09" db="EMBL/GenBank/DDBJ databases">
        <title>Fusarium specimens isolated from Avocado Roots.</title>
        <authorList>
            <person name="Stajich J."/>
            <person name="Roper C."/>
            <person name="Heimlech-Rivalta G."/>
        </authorList>
    </citation>
    <scope>NUCLEOTIDE SEQUENCE</scope>
    <source>
        <strain evidence="4">CF00136</strain>
    </source>
</reference>
<dbReference type="AlphaFoldDB" id="A0A9W8VDB1"/>
<evidence type="ECO:0000313" key="5">
    <source>
        <dbReference type="Proteomes" id="UP001152049"/>
    </source>
</evidence>
<evidence type="ECO:0000256" key="2">
    <source>
        <dbReference type="ARBA" id="ARBA00022801"/>
    </source>
</evidence>
<dbReference type="GO" id="GO:0004521">
    <property type="term" value="F:RNA endonuclease activity"/>
    <property type="evidence" value="ECO:0007669"/>
    <property type="project" value="InterPro"/>
</dbReference>
<accession>A0A9W8VDB1</accession>
<dbReference type="Proteomes" id="UP001152049">
    <property type="component" value="Unassembled WGS sequence"/>
</dbReference>
<dbReference type="GO" id="GO:0003723">
    <property type="term" value="F:RNA binding"/>
    <property type="evidence" value="ECO:0007669"/>
    <property type="project" value="InterPro"/>
</dbReference>
<dbReference type="EMBL" id="JAOQAZ010000024">
    <property type="protein sequence ID" value="KAJ4253406.1"/>
    <property type="molecule type" value="Genomic_DNA"/>
</dbReference>
<sequence>MPSLHDLDSEMSHLKVSDDDMDDCSSECSYYSLPDLEKDPWLQKIPASEVRKQANLVPATASPGVEYPHNFLNREKLPLKVPGPWVEYPLCLNGRYHGNTPGPARLIVNPSVPGGHDVIYHPTRDDKKFLQATYRSKGYKPYYLIEPENFIPSSLPSSPISPPPPSPAGHMGAAASQ</sequence>
<evidence type="ECO:0000256" key="1">
    <source>
        <dbReference type="ARBA" id="ARBA00022722"/>
    </source>
</evidence>
<comment type="caution">
    <text evidence="4">The sequence shown here is derived from an EMBL/GenBank/DDBJ whole genome shotgun (WGS) entry which is preliminary data.</text>
</comment>
<name>A0A9W8VDB1_9HYPO</name>
<gene>
    <name evidence="4" type="ORF">NW762_010563</name>
</gene>
<dbReference type="GO" id="GO:0016787">
    <property type="term" value="F:hydrolase activity"/>
    <property type="evidence" value="ECO:0007669"/>
    <property type="project" value="UniProtKB-KW"/>
</dbReference>
<dbReference type="InterPro" id="IPR000026">
    <property type="entry name" value="N1-like"/>
</dbReference>
<dbReference type="InterPro" id="IPR016191">
    <property type="entry name" value="Ribonuclease/ribotoxin"/>
</dbReference>
<feature type="region of interest" description="Disordered" evidence="3">
    <location>
        <begin position="154"/>
        <end position="177"/>
    </location>
</feature>
<evidence type="ECO:0000256" key="3">
    <source>
        <dbReference type="SAM" id="MobiDB-lite"/>
    </source>
</evidence>
<organism evidence="4 5">
    <name type="scientific">Fusarium torreyae</name>
    <dbReference type="NCBI Taxonomy" id="1237075"/>
    <lineage>
        <taxon>Eukaryota</taxon>
        <taxon>Fungi</taxon>
        <taxon>Dikarya</taxon>
        <taxon>Ascomycota</taxon>
        <taxon>Pezizomycotina</taxon>
        <taxon>Sordariomycetes</taxon>
        <taxon>Hypocreomycetidae</taxon>
        <taxon>Hypocreales</taxon>
        <taxon>Nectriaceae</taxon>
        <taxon>Fusarium</taxon>
    </lineage>
</organism>
<protein>
    <submittedName>
        <fullName evidence="4">Uncharacterized protein</fullName>
    </submittedName>
</protein>
<evidence type="ECO:0000313" key="4">
    <source>
        <dbReference type="EMBL" id="KAJ4253406.1"/>
    </source>
</evidence>
<feature type="region of interest" description="Disordered" evidence="3">
    <location>
        <begin position="1"/>
        <end position="24"/>
    </location>
</feature>
<dbReference type="SUPFAM" id="SSF53933">
    <property type="entry name" value="Microbial ribonucleases"/>
    <property type="match status" value="1"/>
</dbReference>